<feature type="transmembrane region" description="Helical" evidence="7">
    <location>
        <begin position="125"/>
        <end position="143"/>
    </location>
</feature>
<evidence type="ECO:0000256" key="2">
    <source>
        <dbReference type="ARBA" id="ARBA00022475"/>
    </source>
</evidence>
<sequence length="297" mass="32773">MHTDILATIPSPPQGVWMLGPIPIRAYALCILTGVIVAYFWTRRRYAAKGGDPEVTIDALLVAIPFGIIGARLYHVITDHDKYFGPGRNPMDVFKITNGGLGIWGGVIAGSLAVWILFRVKKLDLATFADAAAPTIILAQAIGRLGNWFNQELYGGPSDAPWALEIYRRVNDAGYVDPIYGHSTGEVIATVQPTFLYELVWNLAVVVALLVLEKRFRIHGGRLFILYVALYTFGRFFIENLRTDPATTVFGDIRINVVVSAVVFVAAMALFIWTGWRQRKREGSGGEQSASRLSSTE</sequence>
<dbReference type="EMBL" id="QXJK01000004">
    <property type="protein sequence ID" value="RIX35316.1"/>
    <property type="molecule type" value="Genomic_DNA"/>
</dbReference>
<evidence type="ECO:0000313" key="9">
    <source>
        <dbReference type="Proteomes" id="UP000285278"/>
    </source>
</evidence>
<feature type="transmembrane region" description="Helical" evidence="7">
    <location>
        <begin position="24"/>
        <end position="43"/>
    </location>
</feature>
<dbReference type="Proteomes" id="UP000285278">
    <property type="component" value="Unassembled WGS sequence"/>
</dbReference>
<keyword evidence="2 7" id="KW-1003">Cell membrane</keyword>
<evidence type="ECO:0000256" key="7">
    <source>
        <dbReference type="HAMAP-Rule" id="MF_01147"/>
    </source>
</evidence>
<keyword evidence="9" id="KW-1185">Reference proteome</keyword>
<feature type="binding site" evidence="7">
    <location>
        <position position="144"/>
    </location>
    <ligand>
        <name>a 1,2-diacyl-sn-glycero-3-phospho-(1'-sn-glycerol)</name>
        <dbReference type="ChEBI" id="CHEBI:64716"/>
    </ligand>
</feature>
<feature type="transmembrane region" description="Helical" evidence="7">
    <location>
        <begin position="97"/>
        <end position="118"/>
    </location>
</feature>
<proteinExistence type="inferred from homology"/>
<dbReference type="HAMAP" id="MF_01147">
    <property type="entry name" value="Lgt"/>
    <property type="match status" value="1"/>
</dbReference>
<evidence type="ECO:0000256" key="5">
    <source>
        <dbReference type="ARBA" id="ARBA00022989"/>
    </source>
</evidence>
<comment type="pathway">
    <text evidence="7">Protein modification; lipoprotein biosynthesis (diacylglyceryl transfer).</text>
</comment>
<evidence type="ECO:0000256" key="6">
    <source>
        <dbReference type="ARBA" id="ARBA00023136"/>
    </source>
</evidence>
<comment type="similarity">
    <text evidence="1 7">Belongs to the Lgt family.</text>
</comment>
<reference evidence="8 9" key="1">
    <citation type="submission" date="2018-09" db="EMBL/GenBank/DDBJ databases">
        <title>Optimization and identification of Corynebacterium falsenii FN1-14 from fish paste.</title>
        <authorList>
            <person name="Daroonpunt R."/>
            <person name="Tanasupawat S."/>
        </authorList>
    </citation>
    <scope>NUCLEOTIDE SEQUENCE [LARGE SCALE GENOMIC DNA]</scope>
    <source>
        <strain evidence="8 9">FN1-14</strain>
    </source>
</reference>
<dbReference type="PANTHER" id="PTHR30589:SF0">
    <property type="entry name" value="PHOSPHATIDYLGLYCEROL--PROLIPOPROTEIN DIACYLGLYCERYL TRANSFERASE"/>
    <property type="match status" value="1"/>
</dbReference>
<feature type="transmembrane region" description="Helical" evidence="7">
    <location>
        <begin position="55"/>
        <end position="77"/>
    </location>
</feature>
<dbReference type="PROSITE" id="PS01311">
    <property type="entry name" value="LGT"/>
    <property type="match status" value="1"/>
</dbReference>
<keyword evidence="8" id="KW-0449">Lipoprotein</keyword>
<keyword evidence="4 7" id="KW-0812">Transmembrane</keyword>
<dbReference type="EC" id="2.5.1.145" evidence="7"/>
<dbReference type="GO" id="GO:0005886">
    <property type="term" value="C:plasma membrane"/>
    <property type="evidence" value="ECO:0007669"/>
    <property type="project" value="UniProtKB-SubCell"/>
</dbReference>
<dbReference type="RefSeq" id="WP_119664647.1">
    <property type="nucleotide sequence ID" value="NZ_QXJK01000004.1"/>
</dbReference>
<dbReference type="InterPro" id="IPR001640">
    <property type="entry name" value="Lgt"/>
</dbReference>
<feature type="transmembrane region" description="Helical" evidence="7">
    <location>
        <begin position="253"/>
        <end position="273"/>
    </location>
</feature>
<evidence type="ECO:0000256" key="4">
    <source>
        <dbReference type="ARBA" id="ARBA00022692"/>
    </source>
</evidence>
<comment type="caution">
    <text evidence="8">The sequence shown here is derived from an EMBL/GenBank/DDBJ whole genome shotgun (WGS) entry which is preliminary data.</text>
</comment>
<gene>
    <name evidence="7" type="primary">lgt</name>
    <name evidence="8" type="ORF">D3M95_05505</name>
</gene>
<dbReference type="GO" id="GO:0042158">
    <property type="term" value="P:lipoprotein biosynthetic process"/>
    <property type="evidence" value="ECO:0007669"/>
    <property type="project" value="UniProtKB-UniRule"/>
</dbReference>
<protein>
    <recommendedName>
        <fullName evidence="7">Phosphatidylglycerol--prolipoprotein diacylglyceryl transferase</fullName>
        <ecNumber evidence="7">2.5.1.145</ecNumber>
    </recommendedName>
</protein>
<dbReference type="GO" id="GO:0008961">
    <property type="term" value="F:phosphatidylglycerol-prolipoprotein diacylglyceryl transferase activity"/>
    <property type="evidence" value="ECO:0007669"/>
    <property type="project" value="UniProtKB-UniRule"/>
</dbReference>
<keyword evidence="5 7" id="KW-1133">Transmembrane helix</keyword>
<keyword evidence="3 7" id="KW-0808">Transferase</keyword>
<dbReference type="STRING" id="1451189.CFAL_04665"/>
<comment type="function">
    <text evidence="7">Catalyzes the transfer of the diacylglyceryl group from phosphatidylglycerol to the sulfhydryl group of the N-terminal cysteine of a prolipoprotein, the first step in the formation of mature lipoproteins.</text>
</comment>
<comment type="subcellular location">
    <subcellularLocation>
        <location evidence="7">Cell membrane</location>
        <topology evidence="7">Multi-pass membrane protein</topology>
    </subcellularLocation>
</comment>
<dbReference type="PANTHER" id="PTHR30589">
    <property type="entry name" value="PROLIPOPROTEIN DIACYLGLYCERYL TRANSFERASE"/>
    <property type="match status" value="1"/>
</dbReference>
<comment type="catalytic activity">
    <reaction evidence="7">
        <text>L-cysteinyl-[prolipoprotein] + a 1,2-diacyl-sn-glycero-3-phospho-(1'-sn-glycerol) = an S-1,2-diacyl-sn-glyceryl-L-cysteinyl-[prolipoprotein] + sn-glycerol 1-phosphate + H(+)</text>
        <dbReference type="Rhea" id="RHEA:56712"/>
        <dbReference type="Rhea" id="RHEA-COMP:14679"/>
        <dbReference type="Rhea" id="RHEA-COMP:14680"/>
        <dbReference type="ChEBI" id="CHEBI:15378"/>
        <dbReference type="ChEBI" id="CHEBI:29950"/>
        <dbReference type="ChEBI" id="CHEBI:57685"/>
        <dbReference type="ChEBI" id="CHEBI:64716"/>
        <dbReference type="ChEBI" id="CHEBI:140658"/>
        <dbReference type="EC" id="2.5.1.145"/>
    </reaction>
</comment>
<keyword evidence="6 7" id="KW-0472">Membrane</keyword>
<accession>A0A418Q7P1</accession>
<dbReference type="UniPathway" id="UPA00664"/>
<dbReference type="Pfam" id="PF01790">
    <property type="entry name" value="LGT"/>
    <property type="match status" value="1"/>
</dbReference>
<evidence type="ECO:0000313" key="8">
    <source>
        <dbReference type="EMBL" id="RIX35316.1"/>
    </source>
</evidence>
<feature type="transmembrane region" description="Helical" evidence="7">
    <location>
        <begin position="224"/>
        <end position="241"/>
    </location>
</feature>
<evidence type="ECO:0000256" key="3">
    <source>
        <dbReference type="ARBA" id="ARBA00022679"/>
    </source>
</evidence>
<organism evidence="8 9">
    <name type="scientific">Corynebacterium falsenii</name>
    <dbReference type="NCBI Taxonomy" id="108486"/>
    <lineage>
        <taxon>Bacteria</taxon>
        <taxon>Bacillati</taxon>
        <taxon>Actinomycetota</taxon>
        <taxon>Actinomycetes</taxon>
        <taxon>Mycobacteriales</taxon>
        <taxon>Corynebacteriaceae</taxon>
        <taxon>Corynebacterium</taxon>
    </lineage>
</organism>
<feature type="transmembrane region" description="Helical" evidence="7">
    <location>
        <begin position="195"/>
        <end position="212"/>
    </location>
</feature>
<name>A0A418Q7P1_9CORY</name>
<dbReference type="AlphaFoldDB" id="A0A418Q7P1"/>
<evidence type="ECO:0000256" key="1">
    <source>
        <dbReference type="ARBA" id="ARBA00007150"/>
    </source>
</evidence>
<dbReference type="NCBIfam" id="TIGR00544">
    <property type="entry name" value="lgt"/>
    <property type="match status" value="1"/>
</dbReference>
<dbReference type="OrthoDB" id="871140at2"/>